<evidence type="ECO:0000259" key="8">
    <source>
        <dbReference type="Pfam" id="PF00384"/>
    </source>
</evidence>
<dbReference type="GO" id="GO:0030151">
    <property type="term" value="F:molybdenum ion binding"/>
    <property type="evidence" value="ECO:0007669"/>
    <property type="project" value="TreeGrafter"/>
</dbReference>
<keyword evidence="4" id="KW-0411">Iron-sulfur</keyword>
<dbReference type="Pfam" id="PF00384">
    <property type="entry name" value="Molybdopterin"/>
    <property type="match status" value="2"/>
</dbReference>
<dbReference type="GO" id="GO:0030313">
    <property type="term" value="C:cell envelope"/>
    <property type="evidence" value="ECO:0007669"/>
    <property type="project" value="UniProtKB-SubCell"/>
</dbReference>
<dbReference type="SUPFAM" id="SSF53706">
    <property type="entry name" value="Formate dehydrogenase/DMSO reductase, domains 1-3"/>
    <property type="match status" value="1"/>
</dbReference>
<accession>A0A846Z3G8</accession>
<evidence type="ECO:0000256" key="6">
    <source>
        <dbReference type="ARBA" id="ARBA00023002"/>
    </source>
</evidence>
<dbReference type="Gene3D" id="3.40.50.740">
    <property type="match status" value="1"/>
</dbReference>
<feature type="domain" description="Molybdopterin oxidoreductase" evidence="8">
    <location>
        <begin position="443"/>
        <end position="485"/>
    </location>
</feature>
<keyword evidence="11" id="KW-1185">Reference proteome</keyword>
<organism evidence="10 11">
    <name type="scientific">Actinomadura latina</name>
    <dbReference type="NCBI Taxonomy" id="163603"/>
    <lineage>
        <taxon>Bacteria</taxon>
        <taxon>Bacillati</taxon>
        <taxon>Actinomycetota</taxon>
        <taxon>Actinomycetes</taxon>
        <taxon>Streptosporangiales</taxon>
        <taxon>Thermomonosporaceae</taxon>
        <taxon>Actinomadura</taxon>
    </lineage>
</organism>
<evidence type="ECO:0000256" key="1">
    <source>
        <dbReference type="ARBA" id="ARBA00001966"/>
    </source>
</evidence>
<comment type="similarity">
    <text evidence="3">Belongs to the prokaryotic molybdopterin-containing oxidoreductase family.</text>
</comment>
<evidence type="ECO:0000313" key="10">
    <source>
        <dbReference type="EMBL" id="NKZ07489.1"/>
    </source>
</evidence>
<evidence type="ECO:0000256" key="2">
    <source>
        <dbReference type="ARBA" id="ARBA00004196"/>
    </source>
</evidence>
<evidence type="ECO:0000259" key="9">
    <source>
        <dbReference type="Pfam" id="PF01568"/>
    </source>
</evidence>
<keyword evidence="4" id="KW-0408">Iron</keyword>
<keyword evidence="5" id="KW-0479">Metal-binding</keyword>
<dbReference type="PANTHER" id="PTHR43598">
    <property type="entry name" value="TUNGSTEN-CONTAINING FORMYLMETHANOFURAN DEHYDROGENASE 2 SUBUNIT B"/>
    <property type="match status" value="1"/>
</dbReference>
<dbReference type="EMBL" id="JAAXPI010000055">
    <property type="protein sequence ID" value="NKZ07489.1"/>
    <property type="molecule type" value="Genomic_DNA"/>
</dbReference>
<reference evidence="10 11" key="1">
    <citation type="submission" date="2020-04" db="EMBL/GenBank/DDBJ databases">
        <title>MicrobeNet Type strains.</title>
        <authorList>
            <person name="Nicholson A.C."/>
        </authorList>
    </citation>
    <scope>NUCLEOTIDE SEQUENCE [LARGE SCALE GENOMIC DNA]</scope>
    <source>
        <strain evidence="10 11">ATCC BAA-277</strain>
    </source>
</reference>
<evidence type="ECO:0000313" key="11">
    <source>
        <dbReference type="Proteomes" id="UP000579250"/>
    </source>
</evidence>
<dbReference type="PANTHER" id="PTHR43598:SF1">
    <property type="entry name" value="FORMATE DEHYDROGENASE-O MAJOR SUBUNIT"/>
    <property type="match status" value="1"/>
</dbReference>
<keyword evidence="4" id="KW-0004">4Fe-4S</keyword>
<feature type="domain" description="Molybdopterin oxidoreductase" evidence="8">
    <location>
        <begin position="15"/>
        <end position="412"/>
    </location>
</feature>
<dbReference type="Pfam" id="PF01568">
    <property type="entry name" value="Molydop_binding"/>
    <property type="match status" value="1"/>
</dbReference>
<dbReference type="InterPro" id="IPR006656">
    <property type="entry name" value="Mopterin_OxRdtase"/>
</dbReference>
<feature type="region of interest" description="Disordered" evidence="7">
    <location>
        <begin position="164"/>
        <end position="186"/>
    </location>
</feature>
<feature type="domain" description="Molybdopterin dinucleotide-binding" evidence="9">
    <location>
        <begin position="730"/>
        <end position="848"/>
    </location>
</feature>
<dbReference type="NCBIfam" id="NF041513">
    <property type="entry name" value="formate_DH_Act"/>
    <property type="match status" value="1"/>
</dbReference>
<dbReference type="GO" id="GO:0009061">
    <property type="term" value="P:anaerobic respiration"/>
    <property type="evidence" value="ECO:0007669"/>
    <property type="project" value="TreeGrafter"/>
</dbReference>
<comment type="caution">
    <text evidence="10">The sequence shown here is derived from an EMBL/GenBank/DDBJ whole genome shotgun (WGS) entry which is preliminary data.</text>
</comment>
<comment type="cofactor">
    <cofactor evidence="1">
        <name>[4Fe-4S] cluster</name>
        <dbReference type="ChEBI" id="CHEBI:49883"/>
    </cofactor>
</comment>
<dbReference type="InterPro" id="IPR009010">
    <property type="entry name" value="Asp_de-COase-like_dom_sf"/>
</dbReference>
<name>A0A846Z3G8_9ACTN</name>
<sequence>MGTSFGRGGATTFQQDLQNSDCIVIQGSNMAECHPVGFQWVMEAKARGAKVIHVDPRFTRTSALADAHVPLRAGSDIAFLGGIVNYVLENDKYFRDYVVAYTNAPVILTEDFRDTEDLDGVFSGLDPEKRSYDHTTWQYEGMEVQSAAGQRDMEYNDRVAEAGRGEAHGSGGAAIGEGHPERDPTLENPRCVFQVLKRHFARYTPEMVERICGVPRDQFLQVCEMLTENSGRDRTSAFVYAVGWTQHTVGVQYIRTAAILQSLLGNIGRPGGGIMALRGHASIQGSTDIPTLFNLLPGYIPMPHAHTNEDLDAFVQGESAKKGFWGNMRAYTVSLLKSYWGDAATGDNDYCFDYLPRLTGSHSTYETAMAQIDGVCKGYFLMGENPAVGSANAKIQRLGMANLDWLVVRDFSLIESATWWKDGPEIESGEMRTEDIGTEVFFLPAAAHTEKDGSFTNTQRMLQWHHRAVEPAGDQRSDLWFMFHLGRIIREKLAGSTDEMDRPVLDLTWDYPTHGRLEEPSAEAVLAEVNGFDADGNPLSSYTQLKDDGSTRCGCWIYCGCYADGVNQTARRKPGKDQHWVAPEWGWAWPSNRRIIYNRASADKDGNPWSERKAYVWWDADEGRWTGHDVPDFIADRPPDYKPPSDATGPDALAGDDPFIMQADGKAWLFVPAGLTDGPLPTHYEPQESPFANPLYGQQRNPVRHLLPPHPDNRYAPSGAAPGADVYPFVTTTYRLTEHHTAGGMSRWQPYLAELQPEFFCEVSPELAALRSLEHGGWATIVSPRAAIEARVLVTDRMQPLTVDGRTIHQIGLPYHWGPNGYSTGDAANELLHLSLDPNTHIQEAKAVSCDIRPGRRPRGAAAGDLVRRYQERAGVTEDTGTEV</sequence>
<dbReference type="Gene3D" id="3.40.228.10">
    <property type="entry name" value="Dimethylsulfoxide Reductase, domain 2"/>
    <property type="match status" value="2"/>
</dbReference>
<comment type="subcellular location">
    <subcellularLocation>
        <location evidence="2">Cell envelope</location>
    </subcellularLocation>
</comment>
<dbReference type="GO" id="GO:0043546">
    <property type="term" value="F:molybdopterin cofactor binding"/>
    <property type="evidence" value="ECO:0007669"/>
    <property type="project" value="InterPro"/>
</dbReference>
<evidence type="ECO:0000256" key="4">
    <source>
        <dbReference type="ARBA" id="ARBA00022485"/>
    </source>
</evidence>
<proteinExistence type="inferred from homology"/>
<dbReference type="InterPro" id="IPR048158">
    <property type="entry name" value="Formate_DH_Act"/>
</dbReference>
<keyword evidence="6" id="KW-0560">Oxidoreductase</keyword>
<dbReference type="GO" id="GO:0051539">
    <property type="term" value="F:4 iron, 4 sulfur cluster binding"/>
    <property type="evidence" value="ECO:0007669"/>
    <property type="project" value="UniProtKB-KW"/>
</dbReference>
<dbReference type="Gene3D" id="2.40.40.20">
    <property type="match status" value="1"/>
</dbReference>
<gene>
    <name evidence="10" type="ORF">HGB48_27710</name>
</gene>
<dbReference type="Proteomes" id="UP000579250">
    <property type="component" value="Unassembled WGS sequence"/>
</dbReference>
<evidence type="ECO:0000256" key="3">
    <source>
        <dbReference type="ARBA" id="ARBA00010312"/>
    </source>
</evidence>
<dbReference type="CDD" id="cd02792">
    <property type="entry name" value="MopB_CT_Formate-Dh-Na-like"/>
    <property type="match status" value="1"/>
</dbReference>
<dbReference type="AlphaFoldDB" id="A0A846Z3G8"/>
<dbReference type="GO" id="GO:0016491">
    <property type="term" value="F:oxidoreductase activity"/>
    <property type="evidence" value="ECO:0007669"/>
    <property type="project" value="UniProtKB-KW"/>
</dbReference>
<dbReference type="InterPro" id="IPR006657">
    <property type="entry name" value="MoPterin_dinucl-bd_dom"/>
</dbReference>
<protein>
    <submittedName>
        <fullName evidence="10">Molybdopterin-dependent oxidoreductase</fullName>
    </submittedName>
</protein>
<dbReference type="GO" id="GO:0009055">
    <property type="term" value="F:electron transfer activity"/>
    <property type="evidence" value="ECO:0007669"/>
    <property type="project" value="TreeGrafter"/>
</dbReference>
<dbReference type="SUPFAM" id="SSF50692">
    <property type="entry name" value="ADC-like"/>
    <property type="match status" value="1"/>
</dbReference>
<evidence type="ECO:0000256" key="5">
    <source>
        <dbReference type="ARBA" id="ARBA00022723"/>
    </source>
</evidence>
<evidence type="ECO:0000256" key="7">
    <source>
        <dbReference type="SAM" id="MobiDB-lite"/>
    </source>
</evidence>